<dbReference type="InterPro" id="IPR000175">
    <property type="entry name" value="Na/ntran_symport"/>
</dbReference>
<proteinExistence type="inferred from homology"/>
<evidence type="ECO:0000256" key="6">
    <source>
        <dbReference type="ARBA" id="ARBA00022989"/>
    </source>
</evidence>
<dbReference type="SUPFAM" id="SSF161070">
    <property type="entry name" value="SNF-like"/>
    <property type="match status" value="1"/>
</dbReference>
<dbReference type="EMBL" id="CAKXAJ010024914">
    <property type="protein sequence ID" value="CAH2232716.1"/>
    <property type="molecule type" value="Genomic_DNA"/>
</dbReference>
<dbReference type="PROSITE" id="PS50267">
    <property type="entry name" value="NA_NEUROTRAN_SYMP_3"/>
    <property type="match status" value="1"/>
</dbReference>
<keyword evidence="5" id="KW-0769">Symport</keyword>
<dbReference type="GO" id="GO:0015293">
    <property type="term" value="F:symporter activity"/>
    <property type="evidence" value="ECO:0007669"/>
    <property type="project" value="UniProtKB-KW"/>
</dbReference>
<dbReference type="AlphaFoldDB" id="A0A8S4R766"/>
<feature type="binding site" evidence="8">
    <location>
        <position position="52"/>
    </location>
    <ligand>
        <name>Na(+)</name>
        <dbReference type="ChEBI" id="CHEBI:29101"/>
        <label>1</label>
    </ligand>
</feature>
<keyword evidence="8" id="KW-0479">Metal-binding</keyword>
<dbReference type="Proteomes" id="UP000838756">
    <property type="component" value="Unassembled WGS sequence"/>
</dbReference>
<evidence type="ECO:0000256" key="4">
    <source>
        <dbReference type="ARBA" id="ARBA00022692"/>
    </source>
</evidence>
<keyword evidence="6 9" id="KW-1133">Transmembrane helix</keyword>
<keyword evidence="3" id="KW-0813">Transport</keyword>
<evidence type="ECO:0000256" key="7">
    <source>
        <dbReference type="ARBA" id="ARBA00023136"/>
    </source>
</evidence>
<evidence type="ECO:0000313" key="10">
    <source>
        <dbReference type="EMBL" id="CAH2232716.1"/>
    </source>
</evidence>
<evidence type="ECO:0000313" key="11">
    <source>
        <dbReference type="Proteomes" id="UP000838756"/>
    </source>
</evidence>
<dbReference type="InterPro" id="IPR037272">
    <property type="entry name" value="SNS_sf"/>
</dbReference>
<accession>A0A8S4R766</accession>
<comment type="caution">
    <text evidence="10">The sequence shown here is derived from an EMBL/GenBank/DDBJ whole genome shotgun (WGS) entry which is preliminary data.</text>
</comment>
<keyword evidence="11" id="KW-1185">Reference proteome</keyword>
<evidence type="ECO:0000256" key="3">
    <source>
        <dbReference type="ARBA" id="ARBA00022448"/>
    </source>
</evidence>
<dbReference type="OrthoDB" id="6581954at2759"/>
<dbReference type="Pfam" id="PF00209">
    <property type="entry name" value="SNF"/>
    <property type="match status" value="1"/>
</dbReference>
<dbReference type="GO" id="GO:0046872">
    <property type="term" value="F:metal ion binding"/>
    <property type="evidence" value="ECO:0007669"/>
    <property type="project" value="UniProtKB-KW"/>
</dbReference>
<keyword evidence="4 9" id="KW-0812">Transmembrane</keyword>
<keyword evidence="7 9" id="KW-0472">Membrane</keyword>
<protein>
    <submittedName>
        <fullName evidence="10">Jg5340 protein</fullName>
    </submittedName>
</protein>
<dbReference type="GO" id="GO:0016020">
    <property type="term" value="C:membrane"/>
    <property type="evidence" value="ECO:0007669"/>
    <property type="project" value="UniProtKB-SubCell"/>
</dbReference>
<evidence type="ECO:0000256" key="1">
    <source>
        <dbReference type="ARBA" id="ARBA00004141"/>
    </source>
</evidence>
<gene>
    <name evidence="10" type="primary">jg5340</name>
    <name evidence="10" type="ORF">PAEG_LOCUS10935</name>
</gene>
<organism evidence="10 11">
    <name type="scientific">Pararge aegeria aegeria</name>
    <dbReference type="NCBI Taxonomy" id="348720"/>
    <lineage>
        <taxon>Eukaryota</taxon>
        <taxon>Metazoa</taxon>
        <taxon>Ecdysozoa</taxon>
        <taxon>Arthropoda</taxon>
        <taxon>Hexapoda</taxon>
        <taxon>Insecta</taxon>
        <taxon>Pterygota</taxon>
        <taxon>Neoptera</taxon>
        <taxon>Endopterygota</taxon>
        <taxon>Lepidoptera</taxon>
        <taxon>Glossata</taxon>
        <taxon>Ditrysia</taxon>
        <taxon>Papilionoidea</taxon>
        <taxon>Nymphalidae</taxon>
        <taxon>Satyrinae</taxon>
        <taxon>Satyrini</taxon>
        <taxon>Parargina</taxon>
        <taxon>Pararge</taxon>
    </lineage>
</organism>
<evidence type="ECO:0000256" key="9">
    <source>
        <dbReference type="SAM" id="Phobius"/>
    </source>
</evidence>
<comment type="subcellular location">
    <subcellularLocation>
        <location evidence="1">Membrane</location>
        <topology evidence="1">Multi-pass membrane protein</topology>
    </subcellularLocation>
</comment>
<evidence type="ECO:0000256" key="8">
    <source>
        <dbReference type="PIRSR" id="PIRSR600175-1"/>
    </source>
</evidence>
<evidence type="ECO:0000256" key="5">
    <source>
        <dbReference type="ARBA" id="ARBA00022847"/>
    </source>
</evidence>
<evidence type="ECO:0000256" key="2">
    <source>
        <dbReference type="ARBA" id="ARBA00006459"/>
    </source>
</evidence>
<sequence>MAVVTRPFGVVPSARVDSGQARTPKHGRTVRRIFDVIKTQICTIAISFTLFNTVRLPREAFKYGEIPYLVIYSFWLLVVALPTTLLQLAIGQLSNQDPVGVWRAVPILRGFDDLNSAVVSAVILRWRSQAPLFWGPVEGFRRG</sequence>
<reference evidence="10" key="1">
    <citation type="submission" date="2022-03" db="EMBL/GenBank/DDBJ databases">
        <authorList>
            <person name="Lindestad O."/>
        </authorList>
    </citation>
    <scope>NUCLEOTIDE SEQUENCE</scope>
</reference>
<keyword evidence="8" id="KW-0915">Sodium</keyword>
<comment type="similarity">
    <text evidence="2">Belongs to the sodium:neurotransmitter symporter (SNF) (TC 2.A.22) family.</text>
</comment>
<feature type="transmembrane region" description="Helical" evidence="9">
    <location>
        <begin position="66"/>
        <end position="86"/>
    </location>
</feature>
<name>A0A8S4R766_9NEOP</name>